<evidence type="ECO:0000313" key="2">
    <source>
        <dbReference type="Proteomes" id="UP000285301"/>
    </source>
</evidence>
<gene>
    <name evidence="1" type="ORF">B4U79_11076</name>
</gene>
<accession>A0A443QMS8</accession>
<dbReference type="Proteomes" id="UP000285301">
    <property type="component" value="Unassembled WGS sequence"/>
</dbReference>
<keyword evidence="2" id="KW-1185">Reference proteome</keyword>
<name>A0A443QMS8_9ACAR</name>
<proteinExistence type="predicted"/>
<organism evidence="1 2">
    <name type="scientific">Dinothrombium tinctorium</name>
    <dbReference type="NCBI Taxonomy" id="1965070"/>
    <lineage>
        <taxon>Eukaryota</taxon>
        <taxon>Metazoa</taxon>
        <taxon>Ecdysozoa</taxon>
        <taxon>Arthropoda</taxon>
        <taxon>Chelicerata</taxon>
        <taxon>Arachnida</taxon>
        <taxon>Acari</taxon>
        <taxon>Acariformes</taxon>
        <taxon>Trombidiformes</taxon>
        <taxon>Prostigmata</taxon>
        <taxon>Anystina</taxon>
        <taxon>Parasitengona</taxon>
        <taxon>Trombidioidea</taxon>
        <taxon>Trombidiidae</taxon>
        <taxon>Dinothrombium</taxon>
    </lineage>
</organism>
<sequence>MKIAKMSFRRYIKQCLNITRRNSSHSLCVK</sequence>
<reference evidence="1 2" key="1">
    <citation type="journal article" date="2018" name="Gigascience">
        <title>Genomes of trombidid mites reveal novel predicted allergens and laterally-transferred genes associated with secondary metabolism.</title>
        <authorList>
            <person name="Dong X."/>
            <person name="Chaisiri K."/>
            <person name="Xia D."/>
            <person name="Armstrong S.D."/>
            <person name="Fang Y."/>
            <person name="Donnelly M.J."/>
            <person name="Kadowaki T."/>
            <person name="McGarry J.W."/>
            <person name="Darby A.C."/>
            <person name="Makepeace B.L."/>
        </authorList>
    </citation>
    <scope>NUCLEOTIDE SEQUENCE [LARGE SCALE GENOMIC DNA]</scope>
    <source>
        <strain evidence="1">UoL-WK</strain>
    </source>
</reference>
<protein>
    <submittedName>
        <fullName evidence="1">Uncharacterized protein</fullName>
    </submittedName>
</protein>
<comment type="caution">
    <text evidence="1">The sequence shown here is derived from an EMBL/GenBank/DDBJ whole genome shotgun (WGS) entry which is preliminary data.</text>
</comment>
<dbReference type="EMBL" id="NCKU01005622">
    <property type="protein sequence ID" value="RWS04343.1"/>
    <property type="molecule type" value="Genomic_DNA"/>
</dbReference>
<dbReference type="AlphaFoldDB" id="A0A443QMS8"/>
<evidence type="ECO:0000313" key="1">
    <source>
        <dbReference type="EMBL" id="RWS04343.1"/>
    </source>
</evidence>